<feature type="region of interest" description="Disordered" evidence="2">
    <location>
        <begin position="27"/>
        <end position="100"/>
    </location>
</feature>
<dbReference type="InterPro" id="IPR038130">
    <property type="entry name" value="PTN/MK_C_dom_sf"/>
</dbReference>
<dbReference type="Pfam" id="PF00041">
    <property type="entry name" value="fn3"/>
    <property type="match status" value="7"/>
</dbReference>
<name>A0AAV3XZN3_9GAST</name>
<evidence type="ECO:0000256" key="1">
    <source>
        <dbReference type="ARBA" id="ARBA00022737"/>
    </source>
</evidence>
<evidence type="ECO:0000313" key="5">
    <source>
        <dbReference type="Proteomes" id="UP000735302"/>
    </source>
</evidence>
<sequence>CIYKRAKWSKCDLKTGLKTAVQELKSITHSAATCEKTRKRSRPCKIGLKKKSRKGRRKGDKKEENDQEKKKKHRERKKKKRKDGKKKKKKTKNELSQEPPRMTELYVVPYSSFVTVSWQPPQQDEFGPPVPVDGYQIGYGRDFPDVNMVQVNASEVTYKITGLEPGWQYIISIRAYNQMGVGQALYETVMTRLADDAAPVVMPPIGIRPLVLSAYDINVTWVDMAVKENPEQKREYYLRYRPLSQQQSGGSRGSGQTGAAYVTPNFKVRKSVSQQQHVLVQDLNPYTKYEFAVLASDGQRNSTWSMMVWNVTYEAAPSSSPRDLTVILNPDTPGQILLTWQPPLQANGVITGYDVSYVISTMDGQPQEEKVQVEGNKLSVTLNTLVPGVTYDFSVVAKNSKGTSPPLRIEEYQLPGNPAPVPATLTASPAPNNPTGVMLVWEIPQKVVANILGFVILYTRDMPSQHVDWEVESRLGQALRMAVVEGLEPDTAYHFKVQAHTSVGYGPESNTVLYRTPAAEDKNRLRPVKPPRNLKANVLSSTSVVLSWQDPEMARIYEEDSEDTVLAATYTVRYRGLDPEPSILKQINSTFPSLYLMDLEPLTRYEFSVKVLRQGKESAWSQPVVNTTFAADFSQPPLIAEVHGRANSPDVAVLTWQPHLDSKIKEYVVMFTMDRWKLQKQWQQKAAVSQNVKQQTFHGLRPETTYYFFVQAMTDLGFGPRSKVVSYSTPKEKKASPQLKVPDHLRVIVMSAHSAVVSWHDPGLARSMDKGAFDRPGVPRTYTLRYRRINTPSPGHSGYKMSWPTFPSIFLVDLMPGSTYEFQVRVNRGFHHSEWSEVVTNTTLEAAPGSPPQDVKVTMAGEDPTSALVTWQPPELTHGNITGYQVYYGTKKGKLSGQVNVSSTDLSCRIQFLKPQKSYHFSVEAWNSKGRGPLAEPVKYRTPRVIGNPPTDVTIRPAENPLDAIMNWQPPSPNTRKIKYYTVTYHTEDGKLLTVERTAGTELTMLLKDLQPSTTYHMRVQAHYRRGAGPQSQTTKYSIPKELL</sequence>
<feature type="non-terminal residue" evidence="4">
    <location>
        <position position="1"/>
    </location>
</feature>
<dbReference type="SMART" id="SM00060">
    <property type="entry name" value="FN3"/>
    <property type="match status" value="9"/>
</dbReference>
<evidence type="ECO:0000256" key="2">
    <source>
        <dbReference type="SAM" id="MobiDB-lite"/>
    </source>
</evidence>
<dbReference type="PANTHER" id="PTHR46957:SF3">
    <property type="entry name" value="CYTOKINE RECEPTOR"/>
    <property type="match status" value="1"/>
</dbReference>
<feature type="domain" description="Fibronectin type-III" evidence="3">
    <location>
        <begin position="320"/>
        <end position="417"/>
    </location>
</feature>
<feature type="domain" description="Fibronectin type-III" evidence="3">
    <location>
        <begin position="203"/>
        <end position="318"/>
    </location>
</feature>
<feature type="domain" description="Fibronectin type-III" evidence="3">
    <location>
        <begin position="949"/>
        <end position="1042"/>
    </location>
</feature>
<feature type="domain" description="Fibronectin type-III" evidence="3">
    <location>
        <begin position="851"/>
        <end position="945"/>
    </location>
</feature>
<keyword evidence="1" id="KW-0677">Repeat</keyword>
<dbReference type="GO" id="GO:0008083">
    <property type="term" value="F:growth factor activity"/>
    <property type="evidence" value="ECO:0007669"/>
    <property type="project" value="InterPro"/>
</dbReference>
<dbReference type="CDD" id="cd00063">
    <property type="entry name" value="FN3"/>
    <property type="match status" value="9"/>
</dbReference>
<proteinExistence type="predicted"/>
<dbReference type="EMBL" id="BLXT01000273">
    <property type="protein sequence ID" value="GFN75520.1"/>
    <property type="molecule type" value="Genomic_DNA"/>
</dbReference>
<feature type="domain" description="Fibronectin type-III" evidence="3">
    <location>
        <begin position="741"/>
        <end position="846"/>
    </location>
</feature>
<feature type="domain" description="Fibronectin type-III" evidence="3">
    <location>
        <begin position="636"/>
        <end position="732"/>
    </location>
</feature>
<dbReference type="SUPFAM" id="SSF49265">
    <property type="entry name" value="Fibronectin type III"/>
    <property type="match status" value="6"/>
</dbReference>
<dbReference type="Gene3D" id="2.30.90.10">
    <property type="entry name" value="Heparin-binding Growth Factor, Midkine, Chain A- C-terminal Domain"/>
    <property type="match status" value="1"/>
</dbReference>
<feature type="domain" description="Fibronectin type-III" evidence="3">
    <location>
        <begin position="530"/>
        <end position="631"/>
    </location>
</feature>
<dbReference type="FunFam" id="2.60.40.10:FF:000028">
    <property type="entry name" value="Neuronal cell adhesion molecule"/>
    <property type="match status" value="1"/>
</dbReference>
<dbReference type="PROSITE" id="PS50853">
    <property type="entry name" value="FN3"/>
    <property type="match status" value="9"/>
</dbReference>
<evidence type="ECO:0000259" key="3">
    <source>
        <dbReference type="PROSITE" id="PS50853"/>
    </source>
</evidence>
<accession>A0AAV3XZN3</accession>
<protein>
    <submittedName>
        <fullName evidence="4">Receptor-type tyrosine-protein phosphatase f</fullName>
    </submittedName>
</protein>
<dbReference type="InterPro" id="IPR050713">
    <property type="entry name" value="RTP_Phos/Ushers"/>
</dbReference>
<feature type="domain" description="Fibronectin type-III" evidence="3">
    <location>
        <begin position="421"/>
        <end position="519"/>
    </location>
</feature>
<feature type="domain" description="Fibronectin type-III" evidence="3">
    <location>
        <begin position="99"/>
        <end position="196"/>
    </location>
</feature>
<feature type="compositionally biased region" description="Basic and acidic residues" evidence="2">
    <location>
        <begin position="60"/>
        <end position="69"/>
    </location>
</feature>
<dbReference type="GO" id="GO:0016020">
    <property type="term" value="C:membrane"/>
    <property type="evidence" value="ECO:0007669"/>
    <property type="project" value="UniProtKB-SubCell"/>
</dbReference>
<feature type="compositionally biased region" description="Basic residues" evidence="2">
    <location>
        <begin position="70"/>
        <end position="91"/>
    </location>
</feature>
<dbReference type="PANTHER" id="PTHR46957">
    <property type="entry name" value="CYTOKINE RECEPTOR"/>
    <property type="match status" value="1"/>
</dbReference>
<keyword evidence="5" id="KW-1185">Reference proteome</keyword>
<dbReference type="Proteomes" id="UP000735302">
    <property type="component" value="Unassembled WGS sequence"/>
</dbReference>
<reference evidence="4 5" key="1">
    <citation type="journal article" date="2021" name="Elife">
        <title>Chloroplast acquisition without the gene transfer in kleptoplastic sea slugs, Plakobranchus ocellatus.</title>
        <authorList>
            <person name="Maeda T."/>
            <person name="Takahashi S."/>
            <person name="Yoshida T."/>
            <person name="Shimamura S."/>
            <person name="Takaki Y."/>
            <person name="Nagai Y."/>
            <person name="Toyoda A."/>
            <person name="Suzuki Y."/>
            <person name="Arimoto A."/>
            <person name="Ishii H."/>
            <person name="Satoh N."/>
            <person name="Nishiyama T."/>
            <person name="Hasebe M."/>
            <person name="Maruyama T."/>
            <person name="Minagawa J."/>
            <person name="Obokata J."/>
            <person name="Shigenobu S."/>
        </authorList>
    </citation>
    <scope>NUCLEOTIDE SEQUENCE [LARGE SCALE GENOMIC DNA]</scope>
</reference>
<organism evidence="4 5">
    <name type="scientific">Plakobranchus ocellatus</name>
    <dbReference type="NCBI Taxonomy" id="259542"/>
    <lineage>
        <taxon>Eukaryota</taxon>
        <taxon>Metazoa</taxon>
        <taxon>Spiralia</taxon>
        <taxon>Lophotrochozoa</taxon>
        <taxon>Mollusca</taxon>
        <taxon>Gastropoda</taxon>
        <taxon>Heterobranchia</taxon>
        <taxon>Euthyneura</taxon>
        <taxon>Panpulmonata</taxon>
        <taxon>Sacoglossa</taxon>
        <taxon>Placobranchoidea</taxon>
        <taxon>Plakobranchidae</taxon>
        <taxon>Plakobranchus</taxon>
    </lineage>
</organism>
<dbReference type="InterPro" id="IPR036116">
    <property type="entry name" value="FN3_sf"/>
</dbReference>
<dbReference type="AlphaFoldDB" id="A0AAV3XZN3"/>
<keyword evidence="4" id="KW-0675">Receptor</keyword>
<feature type="compositionally biased region" description="Basic residues" evidence="2">
    <location>
        <begin position="37"/>
        <end position="59"/>
    </location>
</feature>
<gene>
    <name evidence="4" type="ORF">PoB_000202600</name>
</gene>
<evidence type="ECO:0000313" key="4">
    <source>
        <dbReference type="EMBL" id="GFN75520.1"/>
    </source>
</evidence>
<comment type="caution">
    <text evidence="4">The sequence shown here is derived from an EMBL/GenBank/DDBJ whole genome shotgun (WGS) entry which is preliminary data.</text>
</comment>
<dbReference type="PRINTS" id="PR00014">
    <property type="entry name" value="FNTYPEIII"/>
</dbReference>
<dbReference type="InterPro" id="IPR013783">
    <property type="entry name" value="Ig-like_fold"/>
</dbReference>
<dbReference type="InterPro" id="IPR003961">
    <property type="entry name" value="FN3_dom"/>
</dbReference>
<dbReference type="Gene3D" id="2.60.40.10">
    <property type="entry name" value="Immunoglobulins"/>
    <property type="match status" value="9"/>
</dbReference>
<feature type="region of interest" description="Disordered" evidence="2">
    <location>
        <begin position="1025"/>
        <end position="1044"/>
    </location>
</feature>